<evidence type="ECO:0000313" key="1">
    <source>
        <dbReference type="EMBL" id="KAJ0035104.1"/>
    </source>
</evidence>
<dbReference type="EMBL" id="CM047742">
    <property type="protein sequence ID" value="KAJ0035104.1"/>
    <property type="molecule type" value="Genomic_DNA"/>
</dbReference>
<reference evidence="2" key="1">
    <citation type="journal article" date="2023" name="G3 (Bethesda)">
        <title>Genome assembly and association tests identify interacting loci associated with vigor, precocity, and sex in interspecific pistachio rootstocks.</title>
        <authorList>
            <person name="Palmer W."/>
            <person name="Jacygrad E."/>
            <person name="Sagayaradj S."/>
            <person name="Cavanaugh K."/>
            <person name="Han R."/>
            <person name="Bertier L."/>
            <person name="Beede B."/>
            <person name="Kafkas S."/>
            <person name="Golino D."/>
            <person name="Preece J."/>
            <person name="Michelmore R."/>
        </authorList>
    </citation>
    <scope>NUCLEOTIDE SEQUENCE [LARGE SCALE GENOMIC DNA]</scope>
</reference>
<name>A0ACC0YFP2_9ROSI</name>
<accession>A0ACC0YFP2</accession>
<comment type="caution">
    <text evidence="1">The sequence shown here is derived from an EMBL/GenBank/DDBJ whole genome shotgun (WGS) entry which is preliminary data.</text>
</comment>
<sequence>MSSSSMASISSSFLSASYRDNERPDLETIRALVILINQYILEFITNVERWQSLKMRCTSKINIQKQEFFEFSEQSVLSNLYWGIDCIEAAIQAKWPEEMTSRLKNSESMLQVPALLDEHEVTAGIPNRYLVCCSYFYLSVVKKLQKDELQVALHFLQALSVFPRLIGAELAPELCQSLFPSGTMSRRNLESFYLEDFGKENATEAMRQMAKRYKHWLMYYQVLIYKEAPLVHSGQTDISSPHVEANYSTQEVSSGTESSKAIDHGHTLQTYCNYAKVHPLDPQENISDGKTYEPKGSREVSASKALKRLNQVPRLPLQTGKPGQNSSIKCIQDMLQESQLDVLSSVDSCSADFEEKLEISLIGNERINADNPQPETFDQLGSQKLQAHCSLSSPESTAITLTEAPQHSMHRESNELLNITKDFSKGFMSSINELDLSISEFGDKRSNYTFYEEDCTIQRTLQPQKVQLFEHLTSNSQEKYRLPQMDCHGSCTKKKQKSQGSKRFDEDYSLWGRNSKSELLEIIEKAISSLCFSEELRKGDKDYAVEVTAIYEMLQSKTGVKYAILRDVILEQLLTAISTSKEDTVIRASVSILTTIISANVSVVEDIKKKGLCLSDLARALKRNVHEAAILIYLIKPSPTEIKTLELLPTLAEVVCTSDIYKGKPEPNLLTPPAASLMIIEVLVTAFDNATNNMHLAAINSPRVLSALLDVTRYQKLEELISLATVLVKCMQFDGQCRKYLSQFIPVAPLIWLLQSNEMHAMFIALEFFHEILRIPRSSAIGLLQRIHKEGSINILQTLKLSLQQLQPDYQILAANLLLQLDALENSSGKSVFREDAMQVLLKSMASEESSNTQLLSSFIFSNIGGTFSWTGEPYTVAWLVKKASLSSFCLRNMIRNFDWLDQSLQDAGIDSWSSKIAKSIIEIGKPVFHALEKGLKSNIRRVSRDSLTAIAWLGCEIAKSPNSLRYSACEILLGGVEEFLHPGLELEDRLLACLCIYNYASGKGMQKIINFSEGVRESLRRFSNVSWMAEELHRVADFYLPNKSRISCVHTPILEASYKNSGAVTALIYYKGLLYSGYSDGSIKAWDITMQSAILVWDIKEHRKAVTCFSLFEPGDSLLSGSADKTIRVWQMVQRKLELIEVIATKEPIQKLDTYGKAIFAITQGHRLKVINSSRTVKDICMSKKVKSMSIIQKRIYAGCTDSSIQELAMTNYQEREIKAPAKIWRMQSKSINSIVVYREWLYSASSIVEGSNIKEWRRRCKPQITVVPEKGTSILAMGVVEDFIYLNCSYSASSLQIWLRGTQQKVGRISAGSKITSLLTANDIVLCGTETGLIKGWIPL</sequence>
<protein>
    <submittedName>
        <fullName evidence="1">Uncharacterized protein</fullName>
    </submittedName>
</protein>
<proteinExistence type="predicted"/>
<organism evidence="1 2">
    <name type="scientific">Pistacia integerrima</name>
    <dbReference type="NCBI Taxonomy" id="434235"/>
    <lineage>
        <taxon>Eukaryota</taxon>
        <taxon>Viridiplantae</taxon>
        <taxon>Streptophyta</taxon>
        <taxon>Embryophyta</taxon>
        <taxon>Tracheophyta</taxon>
        <taxon>Spermatophyta</taxon>
        <taxon>Magnoliopsida</taxon>
        <taxon>eudicotyledons</taxon>
        <taxon>Gunneridae</taxon>
        <taxon>Pentapetalae</taxon>
        <taxon>rosids</taxon>
        <taxon>malvids</taxon>
        <taxon>Sapindales</taxon>
        <taxon>Anacardiaceae</taxon>
        <taxon>Pistacia</taxon>
    </lineage>
</organism>
<evidence type="ECO:0000313" key="2">
    <source>
        <dbReference type="Proteomes" id="UP001163603"/>
    </source>
</evidence>
<dbReference type="Proteomes" id="UP001163603">
    <property type="component" value="Chromosome 7"/>
</dbReference>
<keyword evidence="2" id="KW-1185">Reference proteome</keyword>
<gene>
    <name evidence="1" type="ORF">Pint_24504</name>
</gene>